<gene>
    <name evidence="3" type="ORF">PanWU01x14_302270</name>
</gene>
<keyword evidence="4" id="KW-1185">Reference proteome</keyword>
<protein>
    <submittedName>
        <fullName evidence="3">Red chlorophyll catabolite reductase</fullName>
    </submittedName>
</protein>
<dbReference type="OrthoDB" id="26525at2759"/>
<name>A0A2P5ATC7_PARAD</name>
<evidence type="ECO:0000256" key="1">
    <source>
        <dbReference type="SAM" id="MobiDB-lite"/>
    </source>
</evidence>
<dbReference type="STRING" id="3476.A0A2P5ATC7"/>
<dbReference type="GO" id="GO:0015996">
    <property type="term" value="P:chlorophyll catabolic process"/>
    <property type="evidence" value="ECO:0007669"/>
    <property type="project" value="TreeGrafter"/>
</dbReference>
<dbReference type="PROSITE" id="PS50222">
    <property type="entry name" value="EF_HAND_2"/>
    <property type="match status" value="1"/>
</dbReference>
<sequence>MVVPIEEASLYRGTSRKDKPRGRHHGLTQQKKQEIKEAFELFDTDGSGSLQSLLKLSRPRVLSVSASTTPSQRMDNLHNKGYRKFIEFPYVSAPHKKLMADLVSMLETRFDSHLLPYTLPPNVQYFQDQDGTSHASLHIKFGHVSSPIDVILGSWIHRQLPNGGALNITSLSTYLNSSTDSPNFLMDLIFSTPTSLVLILDLPPRKDLVLDPDYLQKFYEDTKLEAQRQLLEKVPEVRPYFSPSLYIRSLVSPTAILVRIESEGVERMDEIIRDHVGPVAKQVLQVILSTNKRISSLLSFALGVFVRSGRRRRTRRREPVTTERGSPDLRPKGDEGRGLPRASSDDEQQGLQLTREHLIVCGGV</sequence>
<evidence type="ECO:0000313" key="4">
    <source>
        <dbReference type="Proteomes" id="UP000237105"/>
    </source>
</evidence>
<feature type="region of interest" description="Disordered" evidence="1">
    <location>
        <begin position="313"/>
        <end position="349"/>
    </location>
</feature>
<reference evidence="4" key="1">
    <citation type="submission" date="2016-06" db="EMBL/GenBank/DDBJ databases">
        <title>Parallel loss of symbiosis genes in relatives of nitrogen-fixing non-legume Parasponia.</title>
        <authorList>
            <person name="Van Velzen R."/>
            <person name="Holmer R."/>
            <person name="Bu F."/>
            <person name="Rutten L."/>
            <person name="Van Zeijl A."/>
            <person name="Liu W."/>
            <person name="Santuari L."/>
            <person name="Cao Q."/>
            <person name="Sharma T."/>
            <person name="Shen D."/>
            <person name="Roswanjaya Y."/>
            <person name="Wardhani T."/>
            <person name="Kalhor M.S."/>
            <person name="Jansen J."/>
            <person name="Van den Hoogen J."/>
            <person name="Gungor B."/>
            <person name="Hartog M."/>
            <person name="Hontelez J."/>
            <person name="Verver J."/>
            <person name="Yang W.-C."/>
            <person name="Schijlen E."/>
            <person name="Repin R."/>
            <person name="Schilthuizen M."/>
            <person name="Schranz E."/>
            <person name="Heidstra R."/>
            <person name="Miyata K."/>
            <person name="Fedorova E."/>
            <person name="Kohlen W."/>
            <person name="Bisseling T."/>
            <person name="Smit S."/>
            <person name="Geurts R."/>
        </authorList>
    </citation>
    <scope>NUCLEOTIDE SEQUENCE [LARGE SCALE GENOMIC DNA]</scope>
    <source>
        <strain evidence="4">cv. WU1-14</strain>
    </source>
</reference>
<evidence type="ECO:0000259" key="2">
    <source>
        <dbReference type="PROSITE" id="PS50222"/>
    </source>
</evidence>
<feature type="compositionally biased region" description="Basic and acidic residues" evidence="1">
    <location>
        <begin position="317"/>
        <end position="338"/>
    </location>
</feature>
<dbReference type="Proteomes" id="UP000237105">
    <property type="component" value="Unassembled WGS sequence"/>
</dbReference>
<dbReference type="Gene3D" id="1.10.238.10">
    <property type="entry name" value="EF-hand"/>
    <property type="match status" value="1"/>
</dbReference>
<dbReference type="PANTHER" id="PTHR34685:SF2">
    <property type="entry name" value="RED CHLOROPHYLL CATABOLITE REDUCTASE, CHLOROPLASTIC"/>
    <property type="match status" value="1"/>
</dbReference>
<dbReference type="GO" id="GO:0005509">
    <property type="term" value="F:calcium ion binding"/>
    <property type="evidence" value="ECO:0007669"/>
    <property type="project" value="InterPro"/>
</dbReference>
<evidence type="ECO:0000313" key="3">
    <source>
        <dbReference type="EMBL" id="PON39798.1"/>
    </source>
</evidence>
<dbReference type="EMBL" id="JXTB01000455">
    <property type="protein sequence ID" value="PON39798.1"/>
    <property type="molecule type" value="Genomic_DNA"/>
</dbReference>
<proteinExistence type="predicted"/>
<dbReference type="GO" id="GO:0009507">
    <property type="term" value="C:chloroplast"/>
    <property type="evidence" value="ECO:0007669"/>
    <property type="project" value="TreeGrafter"/>
</dbReference>
<comment type="caution">
    <text evidence="3">The sequence shown here is derived from an EMBL/GenBank/DDBJ whole genome shotgun (WGS) entry which is preliminary data.</text>
</comment>
<dbReference type="InterPro" id="IPR002048">
    <property type="entry name" value="EF_hand_dom"/>
</dbReference>
<organism evidence="3 4">
    <name type="scientific">Parasponia andersonii</name>
    <name type="common">Sponia andersonii</name>
    <dbReference type="NCBI Taxonomy" id="3476"/>
    <lineage>
        <taxon>Eukaryota</taxon>
        <taxon>Viridiplantae</taxon>
        <taxon>Streptophyta</taxon>
        <taxon>Embryophyta</taxon>
        <taxon>Tracheophyta</taxon>
        <taxon>Spermatophyta</taxon>
        <taxon>Magnoliopsida</taxon>
        <taxon>eudicotyledons</taxon>
        <taxon>Gunneridae</taxon>
        <taxon>Pentapetalae</taxon>
        <taxon>rosids</taxon>
        <taxon>fabids</taxon>
        <taxon>Rosales</taxon>
        <taxon>Cannabaceae</taxon>
        <taxon>Parasponia</taxon>
    </lineage>
</organism>
<dbReference type="AlphaFoldDB" id="A0A2P5ATC7"/>
<dbReference type="Pfam" id="PF06405">
    <property type="entry name" value="RCC_reductase"/>
    <property type="match status" value="1"/>
</dbReference>
<feature type="domain" description="EF-hand" evidence="2">
    <location>
        <begin position="30"/>
        <end position="63"/>
    </location>
</feature>
<accession>A0A2P5ATC7</accession>
<dbReference type="Gene3D" id="3.40.1500.20">
    <property type="match status" value="1"/>
</dbReference>
<dbReference type="InterPro" id="IPR009439">
    <property type="entry name" value="RCC_reductase"/>
</dbReference>
<feature type="region of interest" description="Disordered" evidence="1">
    <location>
        <begin position="8"/>
        <end position="30"/>
    </location>
</feature>
<dbReference type="GO" id="GO:0051743">
    <property type="term" value="F:red chlorophyll catabolite reductase activity"/>
    <property type="evidence" value="ECO:0007669"/>
    <property type="project" value="InterPro"/>
</dbReference>
<dbReference type="PANTHER" id="PTHR34685">
    <property type="entry name" value="RED CHLOROPHYLL CATABOLITE REDUCTASE, CHLOROPLASTIC"/>
    <property type="match status" value="1"/>
</dbReference>